<sequence>MWNIILIIIIIEFINYLYFLRIKKIILNKEYYYGDRFDLSIRRDFLESKNQIKYIGEYIEFRKTENTNLSYIAINPLIKFFLSLYFNKTKKQARLKHMNIIYTDIQKFRNKYNISLTFNDDKKFKRFGQSDIQCCYKPLIISFIMTIIKLYSEIKLKMNGFTKYYSKQTNICYWSNKYQKNTSNNIPLFFLHGLGIGIIPYLDFIIDMAKDRLVICPVLPNISNVYFHPLKFNLKRNDFFPSFDIIYQEINQIIELHKFNKFDIVSHSFGTFIQSSLILESSFRSRLRKKIFIDPVCFHSNLTKVLKSVDQKKMDRGSNILGEITHYFVYLDVYVKYATKRNLFSMEFLWGNYRYLDENTLIILSGNDSITASDEIFEDIYKAGYGDKVEWLENANHGDLFMTSKWPHTIKRIKKYLS</sequence>
<protein>
    <recommendedName>
        <fullName evidence="3">Alpha/beta hydrolase family</fullName>
    </recommendedName>
</protein>
<dbReference type="PANTHER" id="PTHR37471:SF1">
    <property type="entry name" value="AB HYDROLASE-1 DOMAIN-CONTAINING PROTEIN"/>
    <property type="match status" value="1"/>
</dbReference>
<proteinExistence type="predicted"/>
<accession>A0A5E8CLT6</accession>
<feature type="transmembrane region" description="Helical" evidence="1">
    <location>
        <begin position="186"/>
        <end position="206"/>
    </location>
</feature>
<keyword evidence="1" id="KW-0472">Membrane</keyword>
<gene>
    <name evidence="2" type="ORF">CPAV1605_687</name>
</gene>
<name>A0A5E8CLT6_9ZZZZ</name>
<keyword evidence="1" id="KW-1133">Transmembrane helix</keyword>
<dbReference type="PANTHER" id="PTHR37471">
    <property type="entry name" value="UNNAMED PRODUCT"/>
    <property type="match status" value="1"/>
</dbReference>
<organism evidence="2">
    <name type="scientific">seawater metagenome</name>
    <dbReference type="NCBI Taxonomy" id="1561972"/>
    <lineage>
        <taxon>unclassified sequences</taxon>
        <taxon>metagenomes</taxon>
        <taxon>ecological metagenomes</taxon>
    </lineage>
</organism>
<dbReference type="EMBL" id="CABVLZ010000003">
    <property type="protein sequence ID" value="VVU94962.1"/>
    <property type="molecule type" value="Genomic_DNA"/>
</dbReference>
<reference evidence="2" key="1">
    <citation type="submission" date="2019-09" db="EMBL/GenBank/DDBJ databases">
        <authorList>
            <person name="Needham M D."/>
        </authorList>
    </citation>
    <scope>NUCLEOTIDE SEQUENCE</scope>
</reference>
<keyword evidence="1" id="KW-0812">Transmembrane</keyword>
<dbReference type="InterPro" id="IPR029058">
    <property type="entry name" value="AB_hydrolase_fold"/>
</dbReference>
<evidence type="ECO:0008006" key="3">
    <source>
        <dbReference type="Google" id="ProtNLM"/>
    </source>
</evidence>
<dbReference type="Gene3D" id="3.40.50.1820">
    <property type="entry name" value="alpha/beta hydrolase"/>
    <property type="match status" value="1"/>
</dbReference>
<feature type="transmembrane region" description="Helical" evidence="1">
    <location>
        <begin position="6"/>
        <end position="22"/>
    </location>
</feature>
<evidence type="ECO:0000313" key="2">
    <source>
        <dbReference type="EMBL" id="VVU94962.1"/>
    </source>
</evidence>
<dbReference type="AlphaFoldDB" id="A0A5E8CLT6"/>
<evidence type="ECO:0000256" key="1">
    <source>
        <dbReference type="SAM" id="Phobius"/>
    </source>
</evidence>
<dbReference type="SUPFAM" id="SSF53474">
    <property type="entry name" value="alpha/beta-Hydrolases"/>
    <property type="match status" value="1"/>
</dbReference>